<keyword evidence="4" id="KW-1185">Reference proteome</keyword>
<dbReference type="GO" id="GO:0005829">
    <property type="term" value="C:cytosol"/>
    <property type="evidence" value="ECO:0007669"/>
    <property type="project" value="TreeGrafter"/>
</dbReference>
<dbReference type="AlphaFoldDB" id="A0A370LA19"/>
<dbReference type="Pfam" id="PF01381">
    <property type="entry name" value="HTH_3"/>
    <property type="match status" value="1"/>
</dbReference>
<dbReference type="InterPro" id="IPR010982">
    <property type="entry name" value="Lambda_DNA-bd_dom_sf"/>
</dbReference>
<dbReference type="OrthoDB" id="407979at2"/>
<dbReference type="PANTHER" id="PTHR46797:SF1">
    <property type="entry name" value="METHYLPHOSPHONATE SYNTHASE"/>
    <property type="match status" value="1"/>
</dbReference>
<dbReference type="PANTHER" id="PTHR46797">
    <property type="entry name" value="HTH-TYPE TRANSCRIPTIONAL REGULATOR"/>
    <property type="match status" value="1"/>
</dbReference>
<evidence type="ECO:0000256" key="1">
    <source>
        <dbReference type="ARBA" id="ARBA00023125"/>
    </source>
</evidence>
<gene>
    <name evidence="3" type="ORF">DWE98_06175</name>
</gene>
<dbReference type="Proteomes" id="UP000255207">
    <property type="component" value="Unassembled WGS sequence"/>
</dbReference>
<dbReference type="CDD" id="cd00093">
    <property type="entry name" value="HTH_XRE"/>
    <property type="match status" value="1"/>
</dbReference>
<reference evidence="4" key="1">
    <citation type="submission" date="2018-07" db="EMBL/GenBank/DDBJ databases">
        <authorList>
            <person name="Safronova V.I."/>
            <person name="Chirak E.R."/>
            <person name="Sazanova A.L."/>
        </authorList>
    </citation>
    <scope>NUCLEOTIDE SEQUENCE [LARGE SCALE GENOMIC DNA]</scope>
    <source>
        <strain evidence="4">RCAM04685</strain>
    </source>
</reference>
<organism evidence="3 4">
    <name type="scientific">Bosea caraganae</name>
    <dbReference type="NCBI Taxonomy" id="2763117"/>
    <lineage>
        <taxon>Bacteria</taxon>
        <taxon>Pseudomonadati</taxon>
        <taxon>Pseudomonadota</taxon>
        <taxon>Alphaproteobacteria</taxon>
        <taxon>Hyphomicrobiales</taxon>
        <taxon>Boseaceae</taxon>
        <taxon>Bosea</taxon>
    </lineage>
</organism>
<evidence type="ECO:0000313" key="3">
    <source>
        <dbReference type="EMBL" id="RDJ28174.1"/>
    </source>
</evidence>
<dbReference type="RefSeq" id="WP_114828299.1">
    <property type="nucleotide sequence ID" value="NZ_QQTO01000037.1"/>
</dbReference>
<dbReference type="Gene3D" id="1.10.260.40">
    <property type="entry name" value="lambda repressor-like DNA-binding domains"/>
    <property type="match status" value="1"/>
</dbReference>
<comment type="caution">
    <text evidence="3">The sequence shown here is derived from an EMBL/GenBank/DDBJ whole genome shotgun (WGS) entry which is preliminary data.</text>
</comment>
<dbReference type="SUPFAM" id="SSF47413">
    <property type="entry name" value="lambda repressor-like DNA-binding domains"/>
    <property type="match status" value="1"/>
</dbReference>
<dbReference type="EMBL" id="QQTP01000002">
    <property type="protein sequence ID" value="RDJ28174.1"/>
    <property type="molecule type" value="Genomic_DNA"/>
</dbReference>
<protein>
    <submittedName>
        <fullName evidence="3">XRE family transcriptional regulator</fullName>
    </submittedName>
</protein>
<evidence type="ECO:0000313" key="4">
    <source>
        <dbReference type="Proteomes" id="UP000255207"/>
    </source>
</evidence>
<dbReference type="SMART" id="SM00530">
    <property type="entry name" value="HTH_XRE"/>
    <property type="match status" value="1"/>
</dbReference>
<name>A0A370LA19_9HYPH</name>
<dbReference type="InterPro" id="IPR001387">
    <property type="entry name" value="Cro/C1-type_HTH"/>
</dbReference>
<dbReference type="InterPro" id="IPR050807">
    <property type="entry name" value="TransReg_Diox_bact_type"/>
</dbReference>
<accession>A0A370LA19</accession>
<proteinExistence type="predicted"/>
<keyword evidence="1" id="KW-0238">DNA-binding</keyword>
<dbReference type="GO" id="GO:0003700">
    <property type="term" value="F:DNA-binding transcription factor activity"/>
    <property type="evidence" value="ECO:0007669"/>
    <property type="project" value="TreeGrafter"/>
</dbReference>
<feature type="domain" description="HTH cro/C1-type" evidence="2">
    <location>
        <begin position="68"/>
        <end position="122"/>
    </location>
</feature>
<dbReference type="GO" id="GO:0003677">
    <property type="term" value="F:DNA binding"/>
    <property type="evidence" value="ECO:0007669"/>
    <property type="project" value="UniProtKB-KW"/>
</dbReference>
<evidence type="ECO:0000259" key="2">
    <source>
        <dbReference type="PROSITE" id="PS50943"/>
    </source>
</evidence>
<sequence length="127" mass="13821">MGAQIITSPTGERLVVLPEAEYQALVEAAEDAADISAIARFERRLAAGEEEFVPSEMVDRILAGENVVRVWREHRGLTASALAEKAGIAQSYLSQIETGKREGTLQTMKKIADALKVTVDDLIPRAE</sequence>
<dbReference type="PROSITE" id="PS50943">
    <property type="entry name" value="HTH_CROC1"/>
    <property type="match status" value="1"/>
</dbReference>